<protein>
    <submittedName>
        <fullName evidence="1">Uncharacterized protein</fullName>
    </submittedName>
</protein>
<dbReference type="AlphaFoldDB" id="A0A9P7A2U4"/>
<dbReference type="EMBL" id="JABBWD010000005">
    <property type="protein sequence ID" value="KAG1781434.1"/>
    <property type="molecule type" value="Genomic_DNA"/>
</dbReference>
<sequence length="126" mass="14932">MQEWEAVYVTEIKRCGEVLQRHRCRPICHKYSNDNQCRFLFPHEGVESSSFDPETNSVILMCQDSNVNYFNPYILVFCRHNHNIKCILSGKGAEAAMFYISDYITKMDVKTYQFNGQQFWGWHFIS</sequence>
<gene>
    <name evidence="1" type="ORF">EV702DRAFT_1177261</name>
</gene>
<evidence type="ECO:0000313" key="1">
    <source>
        <dbReference type="EMBL" id="KAG1781434.1"/>
    </source>
</evidence>
<keyword evidence="2" id="KW-1185">Reference proteome</keyword>
<organism evidence="1 2">
    <name type="scientific">Suillus placidus</name>
    <dbReference type="NCBI Taxonomy" id="48579"/>
    <lineage>
        <taxon>Eukaryota</taxon>
        <taxon>Fungi</taxon>
        <taxon>Dikarya</taxon>
        <taxon>Basidiomycota</taxon>
        <taxon>Agaricomycotina</taxon>
        <taxon>Agaricomycetes</taxon>
        <taxon>Agaricomycetidae</taxon>
        <taxon>Boletales</taxon>
        <taxon>Suillineae</taxon>
        <taxon>Suillaceae</taxon>
        <taxon>Suillus</taxon>
    </lineage>
</organism>
<evidence type="ECO:0000313" key="2">
    <source>
        <dbReference type="Proteomes" id="UP000714275"/>
    </source>
</evidence>
<accession>A0A9P7A2U4</accession>
<name>A0A9P7A2U4_9AGAM</name>
<dbReference type="Proteomes" id="UP000714275">
    <property type="component" value="Unassembled WGS sequence"/>
</dbReference>
<proteinExistence type="predicted"/>
<comment type="caution">
    <text evidence="1">The sequence shown here is derived from an EMBL/GenBank/DDBJ whole genome shotgun (WGS) entry which is preliminary data.</text>
</comment>
<dbReference type="OrthoDB" id="3267861at2759"/>
<reference evidence="1" key="1">
    <citation type="journal article" date="2020" name="New Phytol.">
        <title>Comparative genomics reveals dynamic genome evolution in host specialist ectomycorrhizal fungi.</title>
        <authorList>
            <person name="Lofgren L.A."/>
            <person name="Nguyen N.H."/>
            <person name="Vilgalys R."/>
            <person name="Ruytinx J."/>
            <person name="Liao H.L."/>
            <person name="Branco S."/>
            <person name="Kuo A."/>
            <person name="LaButti K."/>
            <person name="Lipzen A."/>
            <person name="Andreopoulos W."/>
            <person name="Pangilinan J."/>
            <person name="Riley R."/>
            <person name="Hundley H."/>
            <person name="Na H."/>
            <person name="Barry K."/>
            <person name="Grigoriev I.V."/>
            <person name="Stajich J.E."/>
            <person name="Kennedy P.G."/>
        </authorList>
    </citation>
    <scope>NUCLEOTIDE SEQUENCE</scope>
    <source>
        <strain evidence="1">DOB743</strain>
    </source>
</reference>